<dbReference type="SUPFAM" id="SSF55271">
    <property type="entry name" value="DNA repair protein MutS, domain I"/>
    <property type="match status" value="1"/>
</dbReference>
<dbReference type="Pfam" id="PF01624">
    <property type="entry name" value="MutS_I"/>
    <property type="match status" value="1"/>
</dbReference>
<dbReference type="InterPro" id="IPR027417">
    <property type="entry name" value="P-loop_NTPase"/>
</dbReference>
<dbReference type="GO" id="GO:0006298">
    <property type="term" value="P:mismatch repair"/>
    <property type="evidence" value="ECO:0007669"/>
    <property type="project" value="InterPro"/>
</dbReference>
<dbReference type="GO" id="GO:0016779">
    <property type="term" value="F:nucleotidyltransferase activity"/>
    <property type="evidence" value="ECO:0007669"/>
    <property type="project" value="InterPro"/>
</dbReference>
<feature type="compositionally biased region" description="Basic and acidic residues" evidence="2">
    <location>
        <begin position="467"/>
        <end position="483"/>
    </location>
</feature>
<evidence type="ECO:0000259" key="3">
    <source>
        <dbReference type="PROSITE" id="PS51194"/>
    </source>
</evidence>
<dbReference type="Pfam" id="PF21977">
    <property type="entry name" value="DUF6926"/>
    <property type="match status" value="1"/>
</dbReference>
<evidence type="ECO:0000256" key="1">
    <source>
        <dbReference type="SAM" id="Coils"/>
    </source>
</evidence>
<dbReference type="Gene3D" id="3.30.460.10">
    <property type="entry name" value="Beta Polymerase, domain 2"/>
    <property type="match status" value="1"/>
</dbReference>
<dbReference type="GO" id="GO:0030983">
    <property type="term" value="F:mismatched DNA binding"/>
    <property type="evidence" value="ECO:0007669"/>
    <property type="project" value="InterPro"/>
</dbReference>
<dbReference type="InterPro" id="IPR000836">
    <property type="entry name" value="PRTase_dom"/>
</dbReference>
<sequence>MAYNKRQKLQDNIAAIRTVFQLEKEGRTATDAEREVLKRYSGFGGLKFVLKPTETTDDKQYWNQSELTYFDQTKELFDVIRDGARDDREAKELTDSIKRSVNTAFYTPQPVIGAIAKVMKDAGVEVQSMLDPSAGIGKFGDAFKGEYPNVKVSSFEKDLLTGRILKALNPQDSITIDGFETISLELKGTFDVATSNIPFGDIKVMDDEYRKSGNDAKRYAVSTIHNYFFLKALDQVREGGFVAFITSRGFMDSPSNNPIREELAKNARLVGAFRLPDGMFRDEAGTDVGSDLVVLQKYTGYDMSLDPDTQAFCDVNKGFKAMSGEDWTDISMNCHWWKSMMAPDSEAIVATKMEKGTDPYGRPTLICTHDGGMEGIAKLLTEYFKRDLYKDFVDYYKANANREQSQVILNSAEVQLGLAESKASTPKPVQEVQVKAEPQVRQAQQSQPVQLDLFSMWDAVEPVQETRQAEQPEEKPQELTPDEQRMQLYYQIRDAYEELYDTEAQSREEQPELRQRLNQVYDEFVGKFGRLNERKNARVIMNDAKGRDVLTLENAVDKSFVKADIFERPVSFVAYEISHVDTPEEALFASLNRYGNVDLEYMSGLTGHTQDDLVSELKGRIYYMPDGRYEISSKVLSGNVYDKLAYVNDALELAQEHADDPKIVPALQETKAALEQSLPQQIAFDDIGLQFGERWIPTEYYEEYVGKLFDTKMEINYAEHIDEYSLKAENRYNLKIREEYCVRGEYKDYDGMALLQHAFHDTTPDIQKCVGSDDSGNDIKAPDMEKIQLANSKIQEIREGFQDYLTNLPKEKRDELQEMYNRKFNCFVKAKYDGSHQTFPGIDMKTLGSSRFNVKDIYKSQKDCVWMLLQNGGGICDHEVGTGKTLIMCMAAHEMHRLGLANKPMIIALKANVAEIANTYQAAFPDDKILYASEKDFSPANRVDFFNRIKNNDYACVIMSHDQFGKIPQSPDIQRQILSDEVRDIDEALDVLRKQGGNISGRMLTGLEKRKENLQVKLLELQSDMASRKDDFVDFGLMGIDHIFIDESHQFKNLTFTTRHQRVSGLGNPAGSQKALNLLYAIRTIQNRTGKDLGATFLSGTTISNSLTELYLLFKYLRPKAMEQQGIHSFDAWAAVYAKKTSDYEFSVTNAVVQKERFRYFVKVPELATFYNEITDYRTGEDVGLDRPDMNVVLHNIKPTPDQQDFNERLVQFAQTGDGELIFRGPLNDREQKGKMLIATDASRKASLDMRLVDPELFGDDPENKASHCARLVSEYYQKYNDQKGTQFIFSDLSTYKPGEWNIFQEIKDKLVNDYGIPAEEIRFIQEAKNEKQRKELIKAMNEGTIRVLFGSTSTLGTGVNAQKRAVAVHHIDIPWRPSDLEQRNGRARRSGNEIAKLYANNNVDIIIYAVERTLDSYKFNLLQNKQLFITQLKTNSLGSRVIDEGAMDEENGMNFAEYVAILSGNDDLLQKAKLEKKIMALESERKTYMQARRETEWRLEVAQEKVQKNDVIIRDMTEDYDKFQSQVRKGEDGTALPGLTMPKIKEFTADGAYNVEGMGAALQDAGRTIGNKDRQMGEVYGFPLMVDSIYMYDEKMRKEVYAGNRFYVKGHYLYEHNNGHLAMSKDNRLGAVRYGVQALERIPSIVAQYQERNHKLQQDIAEYQRIAGKPWGKEDDLKGLKAELEVLEKKIQESLDETTRNVPKPEELPYKFSKEGRYHKVTFQREAYPFVSISEMREMADTGSWRQRGYVRCGHWDGDVMVSDPEVEAEFTLRQKCEEFMQKVVDTNQQRVDDKEWLVNMANNDTDGKTVTQDNEVIFATRKFLEEHHINWQTGEDVTAEQEVELRESTSARVKPLQVYSLGQYGVGERGEQLRSLAHQVKENGSQEAIDNAVDELETIFSTIPESERERMVLVPVPGKSGVPGYTDDIAYDLGQRLDIDSNSNLICSPHASLYDIKKEQGNDNLPDIDFTYNDELDEDTIVVLVDNVLDTGHTLSQAAQADFGKGVEVRALVLAHTDNYLQYHPEMEVKMPQAQEVQMKPVAVAPVRIAAQVARQEQKEDRPSVELRDALIGLMRGAGIAVNTDAAEGARVLEKYKDQANESRKPILFRDKDGQVYGFVHEGKVYLDPDVATVETPIHEYTHLWAEVLRQQNPGEWAKVVQMMKDTPEVWNDVKSQYPNLHTDDEITSEALAQYSGQRGTKRLQEFVEEKGETGIFEKVSAALSKFWNAVADFLHIEYNSKEEVADRVLYDLLNGVNPLKLAPKVQGLEDYTQYEVKQMVEDYVNEKLSEDFPDEDISVKQVTIIGSRSRGEAREGSDLDILLEYDGEGIKEDTLFNVLNENRLEINGIPVDINPINPHYSMNTAEWLERDVKWREEDRQKQQLAKQHDEVVQKYQDAGLSGTPQFLLKEAELVRQDTGEVEHYNALSVDPPYIMLYEGMEDAKNSMSPMMLTDFSPEVQKQVLEELTDSLKCFQEKSAIEKVCGLAEEVKLDYVPLTLRLPVVVRDYDDGMEKGDKVFAHAVAVGGDIEVFENRQDAYDHQNQVYLKELPEEARQQVLSQMEELLTSEDRQISVYVDTVQVPDYALPAIINGDFSNLDAEETANVQQFMDEYPGHIFSPRDEHPSFNNSPAFGLAADCVAMDIVRLATIKQLREEQTMVKQEEPDTIESRKPRDVQEIIKDLKNRDDGFRYRLLSRMQTDVKYYLGNGNRHEKDLWAGNAKDHIIIMDALMSSLPEKPEWLSTEMLIDYADKMGVNVYNDAPDSALMVEALDAALANKGVWLNKCGAISADDMKLRQVKPYEALVMALQSDTRGECPKEIAINQESAQIKQVNDLKQKHPDAMILMRTGDCYKMYGEDAEKGARILGITLCDRESKGDRYLFAVFPHHSLDVYLPKLVRAGLRVAICDPLDNPNQEKNEAKVIYDKADELVKALQKGDPRVQVNQLLDTEYDYQNDGLCINNGRKSAHGQEKAVAIQRVTDIYRAAMAYTGGKERLNRVGLSTLLPADAQKYERLVQELATGVIMVRQGLSATFSKENQEIIPYWKQELTKHPEMMKHVEQDVNKAIQVLGKIMRGEDIDYAAMRGNTPSEVVTPYHYSIASELATIPDAETQTMVLVKDDQQKSVEVIASDEDSVQGVVAEDLHQEGYKDVQFYHAGGASSLIQPNTFFDGKTVEVARLKQDKLTVTEQLDLTKEIERCKGVALDQVTMTRDDKGCYVLYVKPKDKPSITVYPHSDDVRLFFGALKTPEFDSVREQLGQKYYATAQRHPDVKVDVLMPKVGDVDLSRISKVSIAKDRYKEGATILFATIDGERQKPVELSKIQAQRFWLVDDREAYKVALAAQLFHARLSQAVEEDTKCGIHR</sequence>
<feature type="region of interest" description="Disordered" evidence="2">
    <location>
        <begin position="463"/>
        <end position="483"/>
    </location>
</feature>
<dbReference type="CDD" id="cd05403">
    <property type="entry name" value="NT_KNTase_like"/>
    <property type="match status" value="1"/>
</dbReference>
<dbReference type="SUPFAM" id="SSF81301">
    <property type="entry name" value="Nucleotidyltransferase"/>
    <property type="match status" value="1"/>
</dbReference>
<dbReference type="Pfam" id="PF18824">
    <property type="entry name" value="LPD11"/>
    <property type="match status" value="1"/>
</dbReference>
<dbReference type="SUPFAM" id="SSF53335">
    <property type="entry name" value="S-adenosyl-L-methionine-dependent methyltransferases"/>
    <property type="match status" value="1"/>
</dbReference>
<protein>
    <submittedName>
        <fullName evidence="4">Nucleotidyltransferase domain-containing protein</fullName>
    </submittedName>
</protein>
<feature type="coiled-coil region" evidence="1">
    <location>
        <begin position="1647"/>
        <end position="1702"/>
    </location>
</feature>
<dbReference type="InterPro" id="IPR001650">
    <property type="entry name" value="Helicase_C-like"/>
</dbReference>
<dbReference type="InterPro" id="IPR007695">
    <property type="entry name" value="DNA_mismatch_repair_MutS-lik_N"/>
</dbReference>
<feature type="domain" description="Helicase C-terminal" evidence="3">
    <location>
        <begin position="1272"/>
        <end position="1439"/>
    </location>
</feature>
<dbReference type="Pfam" id="PF00271">
    <property type="entry name" value="Helicase_C"/>
    <property type="match status" value="1"/>
</dbReference>
<dbReference type="Pfam" id="PF07669">
    <property type="entry name" value="Eco57I"/>
    <property type="match status" value="1"/>
</dbReference>
<evidence type="ECO:0000313" key="5">
    <source>
        <dbReference type="Proteomes" id="UP000184130"/>
    </source>
</evidence>
<dbReference type="Pfam" id="PF01909">
    <property type="entry name" value="NTP_transf_2"/>
    <property type="match status" value="1"/>
</dbReference>
<dbReference type="PRINTS" id="PR00507">
    <property type="entry name" value="N12N6MTFRASE"/>
</dbReference>
<dbReference type="InterPro" id="IPR029063">
    <property type="entry name" value="SAM-dependent_MTases_sf"/>
</dbReference>
<name>A0A1M6SLT9_XYLRU</name>
<dbReference type="PANTHER" id="PTHR41313:SF1">
    <property type="entry name" value="DNA METHYLASE ADENINE-SPECIFIC DOMAIN-CONTAINING PROTEIN"/>
    <property type="match status" value="1"/>
</dbReference>
<dbReference type="InterPro" id="IPR043519">
    <property type="entry name" value="NT_sf"/>
</dbReference>
<dbReference type="GO" id="GO:0006304">
    <property type="term" value="P:DNA modification"/>
    <property type="evidence" value="ECO:0007669"/>
    <property type="project" value="InterPro"/>
</dbReference>
<dbReference type="SUPFAM" id="SSF52540">
    <property type="entry name" value="P-loop containing nucleoside triphosphate hydrolases"/>
    <property type="match status" value="2"/>
</dbReference>
<dbReference type="Gene3D" id="3.40.1170.10">
    <property type="entry name" value="DNA repair protein MutS, domain I"/>
    <property type="match status" value="1"/>
</dbReference>
<dbReference type="InterPro" id="IPR052933">
    <property type="entry name" value="DNA_Protect_Modify"/>
</dbReference>
<dbReference type="EMBL" id="FRBD01000003">
    <property type="protein sequence ID" value="SHK45675.1"/>
    <property type="molecule type" value="Genomic_DNA"/>
</dbReference>
<evidence type="ECO:0000313" key="4">
    <source>
        <dbReference type="EMBL" id="SHK45675.1"/>
    </source>
</evidence>
<dbReference type="GO" id="GO:0005524">
    <property type="term" value="F:ATP binding"/>
    <property type="evidence" value="ECO:0007669"/>
    <property type="project" value="InterPro"/>
</dbReference>
<proteinExistence type="predicted"/>
<gene>
    <name evidence="4" type="ORF">SAMN05216463_103257</name>
</gene>
<dbReference type="Proteomes" id="UP000184130">
    <property type="component" value="Unassembled WGS sequence"/>
</dbReference>
<dbReference type="InterPro" id="IPR002934">
    <property type="entry name" value="Polymerase_NTP_transf_dom"/>
</dbReference>
<dbReference type="OrthoDB" id="9815272at2"/>
<organism evidence="4 5">
    <name type="scientific">Xylanibacter ruminicola</name>
    <name type="common">Prevotella ruminicola</name>
    <dbReference type="NCBI Taxonomy" id="839"/>
    <lineage>
        <taxon>Bacteria</taxon>
        <taxon>Pseudomonadati</taxon>
        <taxon>Bacteroidota</taxon>
        <taxon>Bacteroidia</taxon>
        <taxon>Bacteroidales</taxon>
        <taxon>Prevotellaceae</taxon>
        <taxon>Xylanibacter</taxon>
    </lineage>
</organism>
<dbReference type="PANTHER" id="PTHR41313">
    <property type="entry name" value="ADENINE-SPECIFIC METHYLTRANSFERASE"/>
    <property type="match status" value="1"/>
</dbReference>
<dbReference type="GO" id="GO:0009007">
    <property type="term" value="F:site-specific DNA-methyltransferase (adenine-specific) activity"/>
    <property type="evidence" value="ECO:0007669"/>
    <property type="project" value="UniProtKB-EC"/>
</dbReference>
<dbReference type="InterPro" id="IPR011639">
    <property type="entry name" value="MethylTrfase_TaqI-like_dom"/>
</dbReference>
<reference evidence="4 5" key="1">
    <citation type="submission" date="2016-11" db="EMBL/GenBank/DDBJ databases">
        <authorList>
            <person name="Jaros S."/>
            <person name="Januszkiewicz K."/>
            <person name="Wedrychowicz H."/>
        </authorList>
    </citation>
    <scope>NUCLEOTIDE SEQUENCE [LARGE SCALE GENOMIC DNA]</scope>
    <source>
        <strain evidence="4 5">KHT3</strain>
    </source>
</reference>
<feature type="coiled-coil region" evidence="1">
    <location>
        <begin position="975"/>
        <end position="1024"/>
    </location>
</feature>
<dbReference type="PROSITE" id="PS51194">
    <property type="entry name" value="HELICASE_CTER"/>
    <property type="match status" value="1"/>
</dbReference>
<accession>A0A1M6SLT9</accession>
<dbReference type="InterPro" id="IPR040789">
    <property type="entry name" value="LPD11"/>
</dbReference>
<dbReference type="CDD" id="cd06223">
    <property type="entry name" value="PRTases_typeI"/>
    <property type="match status" value="1"/>
</dbReference>
<dbReference type="Gene3D" id="3.40.50.150">
    <property type="entry name" value="Vaccinia Virus protein VP39"/>
    <property type="match status" value="1"/>
</dbReference>
<dbReference type="SMART" id="SM00490">
    <property type="entry name" value="HELICc"/>
    <property type="match status" value="1"/>
</dbReference>
<keyword evidence="4" id="KW-0808">Transferase</keyword>
<dbReference type="Gene3D" id="3.40.50.300">
    <property type="entry name" value="P-loop containing nucleotide triphosphate hydrolases"/>
    <property type="match status" value="2"/>
</dbReference>
<dbReference type="InterPro" id="IPR016151">
    <property type="entry name" value="DNA_mismatch_repair_MutS_N"/>
</dbReference>
<evidence type="ECO:0000256" key="2">
    <source>
        <dbReference type="SAM" id="MobiDB-lite"/>
    </source>
</evidence>
<keyword evidence="1" id="KW-0175">Coiled coil</keyword>
<dbReference type="InterPro" id="IPR053839">
    <property type="entry name" value="DUF6926"/>
</dbReference>